<dbReference type="GO" id="GO:0005524">
    <property type="term" value="F:ATP binding"/>
    <property type="evidence" value="ECO:0007669"/>
    <property type="project" value="UniProtKB-KW"/>
</dbReference>
<comment type="subcellular location">
    <subcellularLocation>
        <location evidence="2">Nucleus</location>
    </subcellularLocation>
</comment>
<dbReference type="Gene3D" id="3.40.50.10190">
    <property type="entry name" value="BRCT domain"/>
    <property type="match status" value="1"/>
</dbReference>
<evidence type="ECO:0000256" key="8">
    <source>
        <dbReference type="ARBA" id="ARBA00022763"/>
    </source>
</evidence>
<dbReference type="InterPro" id="IPR012340">
    <property type="entry name" value="NA-bd_OB-fold"/>
</dbReference>
<feature type="region of interest" description="Disordered" evidence="17">
    <location>
        <begin position="627"/>
        <end position="653"/>
    </location>
</feature>
<evidence type="ECO:0000256" key="9">
    <source>
        <dbReference type="ARBA" id="ARBA00022840"/>
    </source>
</evidence>
<feature type="compositionally biased region" description="Basic residues" evidence="17">
    <location>
        <begin position="642"/>
        <end position="653"/>
    </location>
</feature>
<keyword evidence="21" id="KW-1185">Reference proteome</keyword>
<comment type="catalytic activity">
    <reaction evidence="14 15">
        <text>ATP + (deoxyribonucleotide)n-3'-hydroxyl + 5'-phospho-(deoxyribonucleotide)m = (deoxyribonucleotide)n+m + AMP + diphosphate.</text>
        <dbReference type="EC" id="6.5.1.1"/>
    </reaction>
</comment>
<keyword evidence="11 15" id="KW-0233">DNA recombination</keyword>
<evidence type="ECO:0000256" key="11">
    <source>
        <dbReference type="ARBA" id="ARBA00023172"/>
    </source>
</evidence>
<evidence type="ECO:0000259" key="19">
    <source>
        <dbReference type="PROSITE" id="PS50172"/>
    </source>
</evidence>
<keyword evidence="13" id="KW-0539">Nucleus</keyword>
<evidence type="ECO:0000256" key="5">
    <source>
        <dbReference type="ARBA" id="ARBA00022723"/>
    </source>
</evidence>
<comment type="cofactor">
    <cofactor evidence="1">
        <name>Mg(2+)</name>
        <dbReference type="ChEBI" id="CHEBI:18420"/>
    </cofactor>
</comment>
<dbReference type="GO" id="GO:0006303">
    <property type="term" value="P:double-strand break repair via nonhomologous end joining"/>
    <property type="evidence" value="ECO:0007669"/>
    <property type="project" value="TreeGrafter"/>
</dbReference>
<dbReference type="CDD" id="cd07968">
    <property type="entry name" value="OBF_DNA_ligase_IV"/>
    <property type="match status" value="1"/>
</dbReference>
<keyword evidence="7 15" id="KW-0547">Nucleotide-binding</keyword>
<dbReference type="InterPro" id="IPR044125">
    <property type="entry name" value="Adenylation_DNA_ligase_IV"/>
</dbReference>
<evidence type="ECO:0000256" key="7">
    <source>
        <dbReference type="ARBA" id="ARBA00022741"/>
    </source>
</evidence>
<sequence>MSDSASDSPIDAPPSSTSKEVATGSVLHDDDPSIPSPPFHDLIMLLEDISRRRTEKTQLIRKYFKEWRENGYGSMYHVIRLLLPQLDRERGRYGLKEQKMADLYINALNILPGSEPALKLKSWKEGLRDSAGDFSLVVREVVASRSLVTHPQGQTIRDVNEILTKLSRKGSDNPQIFKTLVQTYTALENKWIVRIVNKDLKIGMSENSVLPCYHQDAIELFNVCSDLRKTVIDCADPHIRITTTAVNLMQAFKPMLSKRVPNAKEVIECMGHMPFWIETKLDGERVQVHKDGENYRYWSRNSTEYTHLYGATPNEGSLTPFLHTLINPKVEKLILDGEMVEYDPVTKEIINFGTVKTAGGDHSDDQHRRRPCIFIFDVLYMNGASIIDQALETRREMLPSVIPKESEGRVQILPYQVSTTEQHIIDAIDAAVMGRQEGVIVKNPKSAYTPNGRGQEWIKIKPEYIDGVCDSLDVLVVGGYYGSGARGGQGSISSYLCAVRDNTSKSHTGKKFLSFCRFGSGFTYEQMGKFNQILGPHWKEYKYYRENPWVDIIDNAKMRPDVIIDPEKSIVVEVKASEIVPNSDSYAADYTLRFPRFLHIREDKDCNSCMTMSEVHRMFREFKGKLSSRQIDTSGTSGETKAKKKLTRPRKTTQPHLLHAMIGDMSAVKMEADLFKGQVFWVVRGDDQQSKPDLEVMVKRYGGKQSQSDQMEGTIIIAGHQGPDLIGLKKKGLRNIVLPTWIRDCVSELRLIPLNPKYMLFTTEETKRQFRLIMDDFDDSYHEPLTIGGLQEILDKMPNRSEVIKRRRIKVAHDRAAKIKIKRLNNLEDQIHTTSTLSPLDASTTAVRDSDSNEGDNDAGMEMDMDLDKDMILQMELDNPDGGWEKQDAERARKIAAALTRRYYGNEGEKAPPLGMFQGVKVFIVYPPTPEEYLRSLVALETEKVKQEEEHGSDDLSHHYQQRDDEYMQKMRKLVLTTGSKDPGRSCAEVSIFDSMAKAYDLWAVRRDKGFVKLMDKLDTKSHGSIRSSQSPNWQFVDEEAKVLEDLTSTLSKLSHYEVCRNDLDMISQTLEFHGAQVVPQERCTIRQCQQLLRNRVNRRRQDTDQNKTGDKGRERKKNKEEQDEEDVGVPIEVVVLFDPLYLDPLEQWKEAMRVSALYGANAQSFEVPRLVTSEWVRQSHKSGYRLPEEGYYPSA</sequence>
<keyword evidence="4 15" id="KW-0436">Ligase</keyword>
<evidence type="ECO:0000256" key="3">
    <source>
        <dbReference type="ARBA" id="ARBA00007572"/>
    </source>
</evidence>
<dbReference type="GO" id="GO:0006310">
    <property type="term" value="P:DNA recombination"/>
    <property type="evidence" value="ECO:0007669"/>
    <property type="project" value="UniProtKB-KW"/>
</dbReference>
<dbReference type="Proteomes" id="UP000738325">
    <property type="component" value="Unassembled WGS sequence"/>
</dbReference>
<dbReference type="GO" id="GO:0003910">
    <property type="term" value="F:DNA ligase (ATP) activity"/>
    <property type="evidence" value="ECO:0007669"/>
    <property type="project" value="UniProtKB-EC"/>
</dbReference>
<evidence type="ECO:0000313" key="20">
    <source>
        <dbReference type="EMBL" id="KAG0327920.1"/>
    </source>
</evidence>
<dbReference type="InterPro" id="IPR001357">
    <property type="entry name" value="BRCT_dom"/>
</dbReference>
<evidence type="ECO:0000256" key="12">
    <source>
        <dbReference type="ARBA" id="ARBA00023204"/>
    </source>
</evidence>
<dbReference type="NCBIfam" id="TIGR00574">
    <property type="entry name" value="dnl1"/>
    <property type="match status" value="1"/>
</dbReference>
<evidence type="ECO:0000256" key="1">
    <source>
        <dbReference type="ARBA" id="ARBA00001946"/>
    </source>
</evidence>
<dbReference type="EC" id="6.5.1.1" evidence="15"/>
<dbReference type="PROSITE" id="PS50160">
    <property type="entry name" value="DNA_LIGASE_A3"/>
    <property type="match status" value="1"/>
</dbReference>
<dbReference type="GO" id="GO:0006297">
    <property type="term" value="P:nucleotide-excision repair, DNA gap filling"/>
    <property type="evidence" value="ECO:0007669"/>
    <property type="project" value="TreeGrafter"/>
</dbReference>
<dbReference type="SUPFAM" id="SSF50249">
    <property type="entry name" value="Nucleic acid-binding proteins"/>
    <property type="match status" value="1"/>
</dbReference>
<dbReference type="PANTHER" id="PTHR45997:SF1">
    <property type="entry name" value="DNA LIGASE 4"/>
    <property type="match status" value="1"/>
</dbReference>
<dbReference type="AlphaFoldDB" id="A0A9P6UZS4"/>
<name>A0A9P6UZS4_9FUNG</name>
<organism evidence="20 21">
    <name type="scientific">Dissophora globulifera</name>
    <dbReference type="NCBI Taxonomy" id="979702"/>
    <lineage>
        <taxon>Eukaryota</taxon>
        <taxon>Fungi</taxon>
        <taxon>Fungi incertae sedis</taxon>
        <taxon>Mucoromycota</taxon>
        <taxon>Mortierellomycotina</taxon>
        <taxon>Mortierellomycetes</taxon>
        <taxon>Mortierellales</taxon>
        <taxon>Mortierellaceae</taxon>
        <taxon>Dissophora</taxon>
    </lineage>
</organism>
<keyword evidence="12 15" id="KW-0234">DNA repair</keyword>
<dbReference type="CDD" id="cd07903">
    <property type="entry name" value="Adenylation_DNA_ligase_IV"/>
    <property type="match status" value="1"/>
</dbReference>
<dbReference type="InterPro" id="IPR012309">
    <property type="entry name" value="DNA_ligase_ATP-dep_C"/>
</dbReference>
<dbReference type="PROSITE" id="PS00697">
    <property type="entry name" value="DNA_LIGASE_A1"/>
    <property type="match status" value="1"/>
</dbReference>
<evidence type="ECO:0000256" key="16">
    <source>
        <dbReference type="RuleBase" id="RU004196"/>
    </source>
</evidence>
<evidence type="ECO:0000256" key="15">
    <source>
        <dbReference type="RuleBase" id="RU000617"/>
    </source>
</evidence>
<protein>
    <recommendedName>
        <fullName evidence="15">DNA ligase</fullName>
        <ecNumber evidence="15">6.5.1.1</ecNumber>
    </recommendedName>
</protein>
<dbReference type="SUPFAM" id="SSF56091">
    <property type="entry name" value="DNA ligase/mRNA capping enzyme, catalytic domain"/>
    <property type="match status" value="1"/>
</dbReference>
<keyword evidence="8 15" id="KW-0227">DNA damage</keyword>
<dbReference type="GO" id="GO:0032807">
    <property type="term" value="C:DNA ligase IV complex"/>
    <property type="evidence" value="ECO:0007669"/>
    <property type="project" value="TreeGrafter"/>
</dbReference>
<dbReference type="OrthoDB" id="151490at2759"/>
<feature type="compositionally biased region" description="Basic and acidic residues" evidence="17">
    <location>
        <begin position="1100"/>
        <end position="1121"/>
    </location>
</feature>
<dbReference type="Pfam" id="PF16589">
    <property type="entry name" value="BRCT_2"/>
    <property type="match status" value="1"/>
</dbReference>
<feature type="region of interest" description="Disordered" evidence="17">
    <location>
        <begin position="1"/>
        <end position="35"/>
    </location>
</feature>
<gene>
    <name evidence="20" type="primary">LIG4</name>
    <name evidence="20" type="ORF">BGZ99_006592</name>
</gene>
<dbReference type="PANTHER" id="PTHR45997">
    <property type="entry name" value="DNA LIGASE 4"/>
    <property type="match status" value="1"/>
</dbReference>
<dbReference type="InterPro" id="IPR036599">
    <property type="entry name" value="DNA_ligase_N_sf"/>
</dbReference>
<dbReference type="Gene3D" id="1.10.3260.10">
    <property type="entry name" value="DNA ligase, ATP-dependent, N-terminal domain"/>
    <property type="match status" value="1"/>
</dbReference>
<feature type="domain" description="ATP-dependent DNA ligase family profile" evidence="18">
    <location>
        <begin position="364"/>
        <end position="499"/>
    </location>
</feature>
<evidence type="ECO:0000313" key="21">
    <source>
        <dbReference type="Proteomes" id="UP000738325"/>
    </source>
</evidence>
<dbReference type="InterPro" id="IPR000977">
    <property type="entry name" value="DNA_ligase_ATP-dep"/>
</dbReference>
<dbReference type="Gene3D" id="2.40.50.140">
    <property type="entry name" value="Nucleic acid-binding proteins"/>
    <property type="match status" value="1"/>
</dbReference>
<dbReference type="SUPFAM" id="SSF52113">
    <property type="entry name" value="BRCT domain"/>
    <property type="match status" value="1"/>
</dbReference>
<dbReference type="InterPro" id="IPR029710">
    <property type="entry name" value="LIG4"/>
</dbReference>
<accession>A0A9P6UZS4</accession>
<keyword evidence="5" id="KW-0479">Metal-binding</keyword>
<dbReference type="EMBL" id="JAAAIP010000045">
    <property type="protein sequence ID" value="KAG0327920.1"/>
    <property type="molecule type" value="Genomic_DNA"/>
</dbReference>
<dbReference type="GO" id="GO:0003677">
    <property type="term" value="F:DNA binding"/>
    <property type="evidence" value="ECO:0007669"/>
    <property type="project" value="InterPro"/>
</dbReference>
<dbReference type="Gene3D" id="3.30.470.30">
    <property type="entry name" value="DNA ligase/mRNA capping enzyme"/>
    <property type="match status" value="1"/>
</dbReference>
<evidence type="ECO:0000256" key="10">
    <source>
        <dbReference type="ARBA" id="ARBA00022842"/>
    </source>
</evidence>
<feature type="compositionally biased region" description="Polar residues" evidence="17">
    <location>
        <begin position="627"/>
        <end position="639"/>
    </location>
</feature>
<dbReference type="Pfam" id="PF04679">
    <property type="entry name" value="DNA_ligase_A_C"/>
    <property type="match status" value="1"/>
</dbReference>
<reference evidence="20" key="1">
    <citation type="journal article" date="2020" name="Fungal Divers.">
        <title>Resolving the Mortierellaceae phylogeny through synthesis of multi-gene phylogenetics and phylogenomics.</title>
        <authorList>
            <person name="Vandepol N."/>
            <person name="Liber J."/>
            <person name="Desiro A."/>
            <person name="Na H."/>
            <person name="Kennedy M."/>
            <person name="Barry K."/>
            <person name="Grigoriev I.V."/>
            <person name="Miller A.N."/>
            <person name="O'Donnell K."/>
            <person name="Stajich J.E."/>
            <person name="Bonito G."/>
        </authorList>
    </citation>
    <scope>NUCLEOTIDE SEQUENCE</scope>
    <source>
        <strain evidence="20">REB-010B</strain>
    </source>
</reference>
<evidence type="ECO:0000256" key="6">
    <source>
        <dbReference type="ARBA" id="ARBA00022737"/>
    </source>
</evidence>
<evidence type="ECO:0000256" key="13">
    <source>
        <dbReference type="ARBA" id="ARBA00023242"/>
    </source>
</evidence>
<dbReference type="PROSITE" id="PS00333">
    <property type="entry name" value="DNA_LIGASE_A2"/>
    <property type="match status" value="1"/>
</dbReference>
<evidence type="ECO:0000256" key="14">
    <source>
        <dbReference type="ARBA" id="ARBA00034003"/>
    </source>
</evidence>
<comment type="caution">
    <text evidence="20">The sequence shown here is derived from an EMBL/GenBank/DDBJ whole genome shotgun (WGS) entry which is preliminary data.</text>
</comment>
<keyword evidence="6" id="KW-0677">Repeat</keyword>
<dbReference type="GO" id="GO:0046872">
    <property type="term" value="F:metal ion binding"/>
    <property type="evidence" value="ECO:0007669"/>
    <property type="project" value="UniProtKB-KW"/>
</dbReference>
<evidence type="ECO:0000259" key="18">
    <source>
        <dbReference type="PROSITE" id="PS50160"/>
    </source>
</evidence>
<dbReference type="PROSITE" id="PS50172">
    <property type="entry name" value="BRCT"/>
    <property type="match status" value="1"/>
</dbReference>
<comment type="similarity">
    <text evidence="3 16">Belongs to the ATP-dependent DNA ligase family.</text>
</comment>
<keyword evidence="9 15" id="KW-0067">ATP-binding</keyword>
<evidence type="ECO:0000256" key="4">
    <source>
        <dbReference type="ARBA" id="ARBA00022598"/>
    </source>
</evidence>
<dbReference type="InterPro" id="IPR016059">
    <property type="entry name" value="DNA_ligase_ATP-dep_CS"/>
</dbReference>
<evidence type="ECO:0000256" key="2">
    <source>
        <dbReference type="ARBA" id="ARBA00004123"/>
    </source>
</evidence>
<dbReference type="Pfam" id="PF04675">
    <property type="entry name" value="DNA_ligase_A_N"/>
    <property type="match status" value="1"/>
</dbReference>
<dbReference type="InterPro" id="IPR012308">
    <property type="entry name" value="DNA_ligase_ATP-dep_N"/>
</dbReference>
<feature type="domain" description="BRCT" evidence="19">
    <location>
        <begin position="670"/>
        <end position="759"/>
    </location>
</feature>
<evidence type="ECO:0000256" key="17">
    <source>
        <dbReference type="SAM" id="MobiDB-lite"/>
    </source>
</evidence>
<dbReference type="InterPro" id="IPR012310">
    <property type="entry name" value="DNA_ligase_ATP-dep_cent"/>
</dbReference>
<dbReference type="InterPro" id="IPR036420">
    <property type="entry name" value="BRCT_dom_sf"/>
</dbReference>
<proteinExistence type="inferred from homology"/>
<feature type="region of interest" description="Disordered" evidence="17">
    <location>
        <begin position="841"/>
        <end position="860"/>
    </location>
</feature>
<dbReference type="SUPFAM" id="SSF117018">
    <property type="entry name" value="ATP-dependent DNA ligase DNA-binding domain"/>
    <property type="match status" value="1"/>
</dbReference>
<keyword evidence="10" id="KW-0460">Magnesium</keyword>
<dbReference type="Pfam" id="PF01068">
    <property type="entry name" value="DNA_ligase_A_M"/>
    <property type="match status" value="1"/>
</dbReference>
<dbReference type="GO" id="GO:0071897">
    <property type="term" value="P:DNA biosynthetic process"/>
    <property type="evidence" value="ECO:0007669"/>
    <property type="project" value="InterPro"/>
</dbReference>
<feature type="region of interest" description="Disordered" evidence="17">
    <location>
        <begin position="1097"/>
        <end position="1126"/>
    </location>
</feature>
<feature type="compositionally biased region" description="Low complexity" evidence="17">
    <location>
        <begin position="1"/>
        <end position="18"/>
    </location>
</feature>